<organism evidence="2 3">
    <name type="scientific">Roseibium album</name>
    <dbReference type="NCBI Taxonomy" id="311410"/>
    <lineage>
        <taxon>Bacteria</taxon>
        <taxon>Pseudomonadati</taxon>
        <taxon>Pseudomonadota</taxon>
        <taxon>Alphaproteobacteria</taxon>
        <taxon>Hyphomicrobiales</taxon>
        <taxon>Stappiaceae</taxon>
        <taxon>Roseibium</taxon>
    </lineage>
</organism>
<dbReference type="GO" id="GO:0043770">
    <property type="term" value="F:demethylmenaquinone methyltransferase activity"/>
    <property type="evidence" value="ECO:0007669"/>
    <property type="project" value="UniProtKB-EC"/>
</dbReference>
<dbReference type="GO" id="GO:0032259">
    <property type="term" value="P:methylation"/>
    <property type="evidence" value="ECO:0007669"/>
    <property type="project" value="UniProtKB-KW"/>
</dbReference>
<dbReference type="Proteomes" id="UP000049983">
    <property type="component" value="Unassembled WGS sequence"/>
</dbReference>
<proteinExistence type="predicted"/>
<dbReference type="Gene3D" id="3.40.50.150">
    <property type="entry name" value="Vaccinia Virus protein VP39"/>
    <property type="match status" value="1"/>
</dbReference>
<dbReference type="GO" id="GO:0008757">
    <property type="term" value="F:S-adenosylmethionine-dependent methyltransferase activity"/>
    <property type="evidence" value="ECO:0007669"/>
    <property type="project" value="InterPro"/>
</dbReference>
<dbReference type="AlphaFoldDB" id="A0A0M7B249"/>
<keyword evidence="2" id="KW-0489">Methyltransferase</keyword>
<protein>
    <submittedName>
        <fullName evidence="2">Demethylmenaquinone methyltransferase</fullName>
        <ecNumber evidence="2">2.1.1.163</ecNumber>
    </submittedName>
</protein>
<evidence type="ECO:0000259" key="1">
    <source>
        <dbReference type="Pfam" id="PF08241"/>
    </source>
</evidence>
<dbReference type="EMBL" id="CXWC01000015">
    <property type="protein sequence ID" value="CTQ78605.1"/>
    <property type="molecule type" value="Genomic_DNA"/>
</dbReference>
<evidence type="ECO:0000313" key="3">
    <source>
        <dbReference type="Proteomes" id="UP000049983"/>
    </source>
</evidence>
<dbReference type="EC" id="2.1.1.163" evidence="2"/>
<dbReference type="SUPFAM" id="SSF53335">
    <property type="entry name" value="S-adenosyl-L-methionine-dependent methyltransferases"/>
    <property type="match status" value="1"/>
</dbReference>
<sequence>MRTCDPGALRLRRLPRPDVFSGSRYARSHSRWLRHAGGEAQCAIEGALTASLRPGMNVLDVACGTGDMARRLMSGTDGSIEFVLLDASRTMLETCADIPATRVLGCMTNLPFAENSFDLLTCTWGIETISETQSALSEFVRVTRSGGYIFLVYCADRPTRSLFGMAMRHHIALTGRGQFLSQEALCEQAAAARVKRMQPLYCNGPAAAMILHI</sequence>
<feature type="domain" description="Methyltransferase type 11" evidence="1">
    <location>
        <begin position="59"/>
        <end position="150"/>
    </location>
</feature>
<dbReference type="InterPro" id="IPR029063">
    <property type="entry name" value="SAM-dependent_MTases_sf"/>
</dbReference>
<dbReference type="CDD" id="cd02440">
    <property type="entry name" value="AdoMet_MTases"/>
    <property type="match status" value="1"/>
</dbReference>
<name>A0A0M7B249_9HYPH</name>
<keyword evidence="2" id="KW-0808">Transferase</keyword>
<evidence type="ECO:0000313" key="2">
    <source>
        <dbReference type="EMBL" id="CTQ78605.1"/>
    </source>
</evidence>
<dbReference type="PANTHER" id="PTHR43591:SF110">
    <property type="entry name" value="RHODANESE DOMAIN-CONTAINING PROTEIN"/>
    <property type="match status" value="1"/>
</dbReference>
<gene>
    <name evidence="2" type="primary">ubiE_5</name>
    <name evidence="2" type="ORF">LA5096_05728</name>
</gene>
<dbReference type="InterPro" id="IPR013216">
    <property type="entry name" value="Methyltransf_11"/>
</dbReference>
<dbReference type="STRING" id="311410.LA5095_05153"/>
<keyword evidence="3" id="KW-1185">Reference proteome</keyword>
<dbReference type="Pfam" id="PF08241">
    <property type="entry name" value="Methyltransf_11"/>
    <property type="match status" value="1"/>
</dbReference>
<reference evidence="3" key="1">
    <citation type="submission" date="2015-07" db="EMBL/GenBank/DDBJ databases">
        <authorList>
            <person name="Rodrigo-Torres Lidia"/>
            <person name="Arahal R.David."/>
        </authorList>
    </citation>
    <scope>NUCLEOTIDE SEQUENCE [LARGE SCALE GENOMIC DNA]</scope>
    <source>
        <strain evidence="3">CECT 5096</strain>
    </source>
</reference>
<dbReference type="PANTHER" id="PTHR43591">
    <property type="entry name" value="METHYLTRANSFERASE"/>
    <property type="match status" value="1"/>
</dbReference>
<accession>A0A0M7B249</accession>